<sequence>MQLITTRPELKHPNIEQFSVNGRRYSVIVEGDGPLVVCLHGFPDNFHSFRWQIPALVDAGYRVACPMLPGYERDSALPGNHYDMETVSHELTRMISVLRKSLCTSKQNHVHLVGHDWGAISGLAAITKRPDLFASFTSITIPYNLSLFGILRHAPSYLPYSWYIQYFQVPFLPERTVPLRNWAFIEMLIKRWSPGWAMPQDNLDSIKETLNQPNVLKSALAYYRALYGISDREQRARRLLNQRIKVPTLFLRGESDGCIHSSLWNVLDDKTFVPPYEIQSISGGHFLHQENPEATNHYLLTWLQRHTCRTLQTNTAPAFTLHTDSLVNR</sequence>
<reference evidence="3 4" key="1">
    <citation type="submission" date="2017-05" db="EMBL/GenBank/DDBJ databases">
        <title>Genomic insights into alkan degradation activity of Oleiphilus messinensis.</title>
        <authorList>
            <person name="Kozyavkin S.A."/>
            <person name="Slesarev A.I."/>
            <person name="Golyshin P.N."/>
            <person name="Korzhenkov A."/>
            <person name="Golyshina O.N."/>
            <person name="Toshchakov S.V."/>
        </authorList>
    </citation>
    <scope>NUCLEOTIDE SEQUENCE [LARGE SCALE GENOMIC DNA]</scope>
    <source>
        <strain evidence="3 4">ME102</strain>
    </source>
</reference>
<dbReference type="Proteomes" id="UP000196027">
    <property type="component" value="Chromosome"/>
</dbReference>
<dbReference type="Gene3D" id="3.40.50.1820">
    <property type="entry name" value="alpha/beta hydrolase"/>
    <property type="match status" value="1"/>
</dbReference>
<evidence type="ECO:0000256" key="1">
    <source>
        <dbReference type="ARBA" id="ARBA00022801"/>
    </source>
</evidence>
<name>A0A1Y0I4V1_9GAMM</name>
<gene>
    <name evidence="3" type="ORF">OLMES_1425</name>
</gene>
<dbReference type="InterPro" id="IPR000639">
    <property type="entry name" value="Epox_hydrolase-like"/>
</dbReference>
<dbReference type="RefSeq" id="WP_157678202.1">
    <property type="nucleotide sequence ID" value="NZ_CP021425.1"/>
</dbReference>
<keyword evidence="4" id="KW-1185">Reference proteome</keyword>
<dbReference type="OrthoDB" id="9780765at2"/>
<evidence type="ECO:0000313" key="4">
    <source>
        <dbReference type="Proteomes" id="UP000196027"/>
    </source>
</evidence>
<evidence type="ECO:0000313" key="3">
    <source>
        <dbReference type="EMBL" id="ARU55502.1"/>
    </source>
</evidence>
<dbReference type="KEGG" id="ome:OLMES_1425"/>
<dbReference type="PANTHER" id="PTHR43329">
    <property type="entry name" value="EPOXIDE HYDROLASE"/>
    <property type="match status" value="1"/>
</dbReference>
<dbReference type="InterPro" id="IPR000073">
    <property type="entry name" value="AB_hydrolase_1"/>
</dbReference>
<dbReference type="GO" id="GO:0016787">
    <property type="term" value="F:hydrolase activity"/>
    <property type="evidence" value="ECO:0007669"/>
    <property type="project" value="UniProtKB-KW"/>
</dbReference>
<proteinExistence type="predicted"/>
<accession>A0A1Y0I4V1</accession>
<evidence type="ECO:0000259" key="2">
    <source>
        <dbReference type="Pfam" id="PF00561"/>
    </source>
</evidence>
<dbReference type="InterPro" id="IPR029058">
    <property type="entry name" value="AB_hydrolase_fold"/>
</dbReference>
<feature type="domain" description="AB hydrolase-1" evidence="2">
    <location>
        <begin position="34"/>
        <end position="292"/>
    </location>
</feature>
<dbReference type="AlphaFoldDB" id="A0A1Y0I4V1"/>
<dbReference type="PRINTS" id="PR00412">
    <property type="entry name" value="EPOXHYDRLASE"/>
</dbReference>
<keyword evidence="1 3" id="KW-0378">Hydrolase</keyword>
<dbReference type="Pfam" id="PF00561">
    <property type="entry name" value="Abhydrolase_1"/>
    <property type="match status" value="1"/>
</dbReference>
<organism evidence="3 4">
    <name type="scientific">Oleiphilus messinensis</name>
    <dbReference type="NCBI Taxonomy" id="141451"/>
    <lineage>
        <taxon>Bacteria</taxon>
        <taxon>Pseudomonadati</taxon>
        <taxon>Pseudomonadota</taxon>
        <taxon>Gammaproteobacteria</taxon>
        <taxon>Oceanospirillales</taxon>
        <taxon>Oleiphilaceae</taxon>
        <taxon>Oleiphilus</taxon>
    </lineage>
</organism>
<dbReference type="EMBL" id="CP021425">
    <property type="protein sequence ID" value="ARU55502.1"/>
    <property type="molecule type" value="Genomic_DNA"/>
</dbReference>
<protein>
    <submittedName>
        <fullName evidence="3">Alpha/beta hydrolase fold protein</fullName>
    </submittedName>
</protein>
<dbReference type="SUPFAM" id="SSF53474">
    <property type="entry name" value="alpha/beta-Hydrolases"/>
    <property type="match status" value="1"/>
</dbReference>